<dbReference type="InterPro" id="IPR036390">
    <property type="entry name" value="WH_DNA-bd_sf"/>
</dbReference>
<accession>B8IRD3</accession>
<dbReference type="AlphaFoldDB" id="B8IRD3"/>
<dbReference type="HOGENOM" id="CLU_125440_1_1_5"/>
<dbReference type="Pfam" id="PF00126">
    <property type="entry name" value="HTH_1"/>
    <property type="match status" value="1"/>
</dbReference>
<dbReference type="PANTHER" id="PTHR30432:SF1">
    <property type="entry name" value="DNA-BINDING TRANSCRIPTIONAL DUAL REGULATOR MODE"/>
    <property type="match status" value="1"/>
</dbReference>
<name>B8IRD3_METNO</name>
<dbReference type="eggNOG" id="COG2005">
    <property type="taxonomic scope" value="Bacteria"/>
</dbReference>
<dbReference type="InterPro" id="IPR000847">
    <property type="entry name" value="LysR_HTH_N"/>
</dbReference>
<dbReference type="OrthoDB" id="9800709at2"/>
<dbReference type="EMBL" id="CP001349">
    <property type="protein sequence ID" value="ACL58673.1"/>
    <property type="molecule type" value="Genomic_DNA"/>
</dbReference>
<sequence>MASLSIRLDLDPAVRVGPGKVRLLELIAEHGSISAAGRALGMSYRRAWMLVDELNRSFAQPVVEGQIGGRHGGGATVTPFGKRLISCYRAIEREAAKAAEEHLSELQSSTAG</sequence>
<dbReference type="KEGG" id="mno:Mnod_3767"/>
<protein>
    <submittedName>
        <fullName evidence="2">Putative transcriptional regulator, ModE family</fullName>
    </submittedName>
</protein>
<proteinExistence type="predicted"/>
<dbReference type="Proteomes" id="UP000008207">
    <property type="component" value="Chromosome"/>
</dbReference>
<evidence type="ECO:0000259" key="1">
    <source>
        <dbReference type="Pfam" id="PF00126"/>
    </source>
</evidence>
<dbReference type="RefSeq" id="WP_015930329.1">
    <property type="nucleotide sequence ID" value="NC_011894.1"/>
</dbReference>
<dbReference type="STRING" id="460265.Mnod_3767"/>
<dbReference type="GO" id="GO:0003700">
    <property type="term" value="F:DNA-binding transcription factor activity"/>
    <property type="evidence" value="ECO:0007669"/>
    <property type="project" value="InterPro"/>
</dbReference>
<dbReference type="InterPro" id="IPR036388">
    <property type="entry name" value="WH-like_DNA-bd_sf"/>
</dbReference>
<evidence type="ECO:0000313" key="3">
    <source>
        <dbReference type="Proteomes" id="UP000008207"/>
    </source>
</evidence>
<feature type="domain" description="HTH lysR-type" evidence="1">
    <location>
        <begin position="21"/>
        <end position="81"/>
    </location>
</feature>
<dbReference type="InterPro" id="IPR051815">
    <property type="entry name" value="Molybdate_resp_trans_reg"/>
</dbReference>
<organism evidence="2 3">
    <name type="scientific">Methylobacterium nodulans (strain LMG 21967 / CNCM I-2342 / ORS 2060)</name>
    <dbReference type="NCBI Taxonomy" id="460265"/>
    <lineage>
        <taxon>Bacteria</taxon>
        <taxon>Pseudomonadati</taxon>
        <taxon>Pseudomonadota</taxon>
        <taxon>Alphaproteobacteria</taxon>
        <taxon>Hyphomicrobiales</taxon>
        <taxon>Methylobacteriaceae</taxon>
        <taxon>Methylobacterium</taxon>
    </lineage>
</organism>
<reference evidence="2 3" key="1">
    <citation type="submission" date="2009-01" db="EMBL/GenBank/DDBJ databases">
        <title>Complete sequence of chromosome of Methylobacterium nodulans ORS 2060.</title>
        <authorList>
            <consortium name="US DOE Joint Genome Institute"/>
            <person name="Lucas S."/>
            <person name="Copeland A."/>
            <person name="Lapidus A."/>
            <person name="Glavina del Rio T."/>
            <person name="Dalin E."/>
            <person name="Tice H."/>
            <person name="Bruce D."/>
            <person name="Goodwin L."/>
            <person name="Pitluck S."/>
            <person name="Sims D."/>
            <person name="Brettin T."/>
            <person name="Detter J.C."/>
            <person name="Han C."/>
            <person name="Larimer F."/>
            <person name="Land M."/>
            <person name="Hauser L."/>
            <person name="Kyrpides N."/>
            <person name="Ivanova N."/>
            <person name="Marx C.J."/>
            <person name="Richardson P."/>
        </authorList>
    </citation>
    <scope>NUCLEOTIDE SEQUENCE [LARGE SCALE GENOMIC DNA]</scope>
    <source>
        <strain evidence="3">LMG 21967 / CNCM I-2342 / ORS 2060</strain>
    </source>
</reference>
<dbReference type="Gene3D" id="1.10.10.10">
    <property type="entry name" value="Winged helix-like DNA-binding domain superfamily/Winged helix DNA-binding domain"/>
    <property type="match status" value="1"/>
</dbReference>
<keyword evidence="3" id="KW-1185">Reference proteome</keyword>
<dbReference type="PANTHER" id="PTHR30432">
    <property type="entry name" value="TRANSCRIPTIONAL REGULATOR MODE"/>
    <property type="match status" value="1"/>
</dbReference>
<gene>
    <name evidence="2" type="ordered locus">Mnod_3767</name>
</gene>
<dbReference type="SUPFAM" id="SSF46785">
    <property type="entry name" value="Winged helix' DNA-binding domain"/>
    <property type="match status" value="1"/>
</dbReference>
<evidence type="ECO:0000313" key="2">
    <source>
        <dbReference type="EMBL" id="ACL58673.1"/>
    </source>
</evidence>